<dbReference type="GO" id="GO:0006641">
    <property type="term" value="P:triglyceride metabolic process"/>
    <property type="evidence" value="ECO:0007669"/>
    <property type="project" value="TreeGrafter"/>
</dbReference>
<evidence type="ECO:0000259" key="6">
    <source>
        <dbReference type="Pfam" id="PF02782"/>
    </source>
</evidence>
<keyword evidence="2" id="KW-0808">Transferase</keyword>
<keyword evidence="3" id="KW-0547">Nucleotide-binding</keyword>
<reference evidence="7" key="1">
    <citation type="submission" date="2021-02" db="EMBL/GenBank/DDBJ databases">
        <title>Comparative genomics reveals that relaxation of natural selection precedes convergent phenotypic evolution of cavefish.</title>
        <authorList>
            <person name="Peng Z."/>
        </authorList>
    </citation>
    <scope>NUCLEOTIDE SEQUENCE</scope>
    <source>
        <tissue evidence="7">Muscle</tissue>
    </source>
</reference>
<evidence type="ECO:0000313" key="7">
    <source>
        <dbReference type="EMBL" id="KAI7790283.1"/>
    </source>
</evidence>
<dbReference type="PANTHER" id="PTHR10196">
    <property type="entry name" value="SUGAR KINASE"/>
    <property type="match status" value="1"/>
</dbReference>
<keyword evidence="8" id="KW-1185">Reference proteome</keyword>
<evidence type="ECO:0000256" key="5">
    <source>
        <dbReference type="ARBA" id="ARBA00022840"/>
    </source>
</evidence>
<dbReference type="Pfam" id="PF02782">
    <property type="entry name" value="FGGY_C"/>
    <property type="match status" value="1"/>
</dbReference>
<dbReference type="PANTHER" id="PTHR10196:SF69">
    <property type="entry name" value="GLYCEROL KINASE"/>
    <property type="match status" value="1"/>
</dbReference>
<dbReference type="EMBL" id="JAFHDT010000187">
    <property type="protein sequence ID" value="KAI7790283.1"/>
    <property type="molecule type" value="Genomic_DNA"/>
</dbReference>
<name>A0A9W7T5G7_TRIRA</name>
<comment type="caution">
    <text evidence="7">The sequence shown here is derived from an EMBL/GenBank/DDBJ whole genome shotgun (WGS) entry which is preliminary data.</text>
</comment>
<keyword evidence="4 7" id="KW-0418">Kinase</keyword>
<dbReference type="Gene3D" id="3.30.420.40">
    <property type="match status" value="1"/>
</dbReference>
<dbReference type="GO" id="GO:0005739">
    <property type="term" value="C:mitochondrion"/>
    <property type="evidence" value="ECO:0007669"/>
    <property type="project" value="TreeGrafter"/>
</dbReference>
<feature type="domain" description="Carbohydrate kinase FGGY C-terminal" evidence="6">
    <location>
        <begin position="140"/>
        <end position="240"/>
    </location>
</feature>
<feature type="non-terminal residue" evidence="7">
    <location>
        <position position="336"/>
    </location>
</feature>
<evidence type="ECO:0000313" key="8">
    <source>
        <dbReference type="Proteomes" id="UP001059041"/>
    </source>
</evidence>
<dbReference type="GO" id="GO:0006071">
    <property type="term" value="P:glycerol metabolic process"/>
    <property type="evidence" value="ECO:0007669"/>
    <property type="project" value="TreeGrafter"/>
</dbReference>
<comment type="similarity">
    <text evidence="1">Belongs to the FGGY kinase family.</text>
</comment>
<dbReference type="AlphaFoldDB" id="A0A9W7T5G7"/>
<dbReference type="InterPro" id="IPR043129">
    <property type="entry name" value="ATPase_NBD"/>
</dbReference>
<dbReference type="Proteomes" id="UP001059041">
    <property type="component" value="Unassembled WGS sequence"/>
</dbReference>
<evidence type="ECO:0000256" key="2">
    <source>
        <dbReference type="ARBA" id="ARBA00022679"/>
    </source>
</evidence>
<evidence type="ECO:0000256" key="1">
    <source>
        <dbReference type="ARBA" id="ARBA00009156"/>
    </source>
</evidence>
<dbReference type="GO" id="GO:0004370">
    <property type="term" value="F:glycerol kinase activity"/>
    <property type="evidence" value="ECO:0007669"/>
    <property type="project" value="TreeGrafter"/>
</dbReference>
<gene>
    <name evidence="7" type="ORF">IRJ41_014590</name>
</gene>
<dbReference type="SUPFAM" id="SSF53067">
    <property type="entry name" value="Actin-like ATPase domain"/>
    <property type="match status" value="1"/>
</dbReference>
<dbReference type="InterPro" id="IPR018485">
    <property type="entry name" value="FGGY_C"/>
</dbReference>
<organism evidence="7 8">
    <name type="scientific">Triplophysa rosa</name>
    <name type="common">Cave loach</name>
    <dbReference type="NCBI Taxonomy" id="992332"/>
    <lineage>
        <taxon>Eukaryota</taxon>
        <taxon>Metazoa</taxon>
        <taxon>Chordata</taxon>
        <taxon>Craniata</taxon>
        <taxon>Vertebrata</taxon>
        <taxon>Euteleostomi</taxon>
        <taxon>Actinopterygii</taxon>
        <taxon>Neopterygii</taxon>
        <taxon>Teleostei</taxon>
        <taxon>Ostariophysi</taxon>
        <taxon>Cypriniformes</taxon>
        <taxon>Nemacheilidae</taxon>
        <taxon>Triplophysa</taxon>
    </lineage>
</organism>
<evidence type="ECO:0000256" key="3">
    <source>
        <dbReference type="ARBA" id="ARBA00022741"/>
    </source>
</evidence>
<sequence>GSGDLTRAEMIELDKEGRDGVPMENAITLCPCPSPGKAGPSQGIGQGGAVVKSISSENQVRSAKGRACSSLVVGIGCQQFALRCCDGHLIIITHREVAAGRDSPLHHVIEPASRILLLSSKSRSSSAKAPKNKSCADGLVHLFNPNFEGLNIIICGLTQFTNRSHVAFAALEAVCFQTREILDAMNQDSGIALSQLQVDGGMTSNRLLMQLQADILCIPVVKPSMPETTALGAAMVAGAAEGVRIWSLNPKDVTEVISEKFEPQINLEESIIWYTQKIPILNRNKNLKQEFVYKMNNRGDKYIPARIFCSKTVLRILPSNVALLFSAGCFILVPRT</sequence>
<proteinExistence type="inferred from homology"/>
<evidence type="ECO:0000256" key="4">
    <source>
        <dbReference type="ARBA" id="ARBA00022777"/>
    </source>
</evidence>
<keyword evidence="5" id="KW-0067">ATP-binding</keyword>
<feature type="non-terminal residue" evidence="7">
    <location>
        <position position="1"/>
    </location>
</feature>
<protein>
    <submittedName>
        <fullName evidence="7">Glycerol kinase-like</fullName>
    </submittedName>
</protein>
<dbReference type="GO" id="GO:0046167">
    <property type="term" value="P:glycerol-3-phosphate biosynthetic process"/>
    <property type="evidence" value="ECO:0007669"/>
    <property type="project" value="TreeGrafter"/>
</dbReference>
<accession>A0A9W7T5G7</accession>
<dbReference type="GO" id="GO:0005524">
    <property type="term" value="F:ATP binding"/>
    <property type="evidence" value="ECO:0007669"/>
    <property type="project" value="UniProtKB-KW"/>
</dbReference>